<dbReference type="AlphaFoldDB" id="S5ZVG0"/>
<keyword evidence="10" id="KW-1185">Reference proteome</keyword>
<dbReference type="STRING" id="1291379.TPE_1796"/>
<feature type="transmembrane region" description="Helical" evidence="8">
    <location>
        <begin position="569"/>
        <end position="595"/>
    </location>
</feature>
<dbReference type="PANTHER" id="PTHR11629:SF63">
    <property type="entry name" value="V-TYPE PROTON ATPASE SUBUNIT A"/>
    <property type="match status" value="1"/>
</dbReference>
<evidence type="ECO:0000256" key="2">
    <source>
        <dbReference type="ARBA" id="ARBA00009904"/>
    </source>
</evidence>
<dbReference type="OrthoDB" id="9803814at2"/>
<evidence type="ECO:0000313" key="10">
    <source>
        <dbReference type="Proteomes" id="UP000015620"/>
    </source>
</evidence>
<keyword evidence="5 8" id="KW-1133">Transmembrane helix</keyword>
<gene>
    <name evidence="9" type="ORF">TPE_1796</name>
</gene>
<feature type="transmembrane region" description="Helical" evidence="8">
    <location>
        <begin position="463"/>
        <end position="482"/>
    </location>
</feature>
<comment type="subcellular location">
    <subcellularLocation>
        <location evidence="1">Membrane</location>
        <topology evidence="1">Multi-pass membrane protein</topology>
    </subcellularLocation>
</comment>
<evidence type="ECO:0000256" key="3">
    <source>
        <dbReference type="ARBA" id="ARBA00022448"/>
    </source>
</evidence>
<evidence type="ECO:0000256" key="6">
    <source>
        <dbReference type="ARBA" id="ARBA00023065"/>
    </source>
</evidence>
<protein>
    <submittedName>
        <fullName evidence="9">V-type ATPase 116 kDa subunit</fullName>
    </submittedName>
</protein>
<evidence type="ECO:0000256" key="4">
    <source>
        <dbReference type="ARBA" id="ARBA00022692"/>
    </source>
</evidence>
<feature type="transmembrane region" description="Helical" evidence="8">
    <location>
        <begin position="488"/>
        <end position="506"/>
    </location>
</feature>
<evidence type="ECO:0000313" key="9">
    <source>
        <dbReference type="EMBL" id="AGT44270.1"/>
    </source>
</evidence>
<dbReference type="Pfam" id="PF01496">
    <property type="entry name" value="V_ATPase_I"/>
    <property type="match status" value="1"/>
</dbReference>
<dbReference type="RefSeq" id="WP_020965568.1">
    <property type="nucleotide sequence ID" value="NC_022097.1"/>
</dbReference>
<dbReference type="Proteomes" id="UP000015620">
    <property type="component" value="Chromosome"/>
</dbReference>
<feature type="transmembrane region" description="Helical" evidence="8">
    <location>
        <begin position="518"/>
        <end position="536"/>
    </location>
</feature>
<dbReference type="EMBL" id="CP004120">
    <property type="protein sequence ID" value="AGT44270.1"/>
    <property type="molecule type" value="Genomic_DNA"/>
</dbReference>
<dbReference type="GO" id="GO:0033179">
    <property type="term" value="C:proton-transporting V-type ATPase, V0 domain"/>
    <property type="evidence" value="ECO:0007669"/>
    <property type="project" value="InterPro"/>
</dbReference>
<name>S5ZVG0_9SPIR</name>
<organism evidence="9 10">
    <name type="scientific">Treponema pedis str. T A4</name>
    <dbReference type="NCBI Taxonomy" id="1291379"/>
    <lineage>
        <taxon>Bacteria</taxon>
        <taxon>Pseudomonadati</taxon>
        <taxon>Spirochaetota</taxon>
        <taxon>Spirochaetia</taxon>
        <taxon>Spirochaetales</taxon>
        <taxon>Treponemataceae</taxon>
        <taxon>Treponema</taxon>
    </lineage>
</organism>
<dbReference type="KEGG" id="tped:TPE_1796"/>
<evidence type="ECO:0000256" key="5">
    <source>
        <dbReference type="ARBA" id="ARBA00022989"/>
    </source>
</evidence>
<sequence length="627" mass="69986">MIVPMKKITLLVLKTEQRKALKDLRKLGLVHVEEKPANGTLINELKSEKNDLTFAKSLLTEYLPKKREKDFTEPSLLNEEDALKFVYSVLDLTSSYKNNVEELGRLKSELALYKTWGDFSANEFKELSEKGIYLFPASVSEKSYMAMPKTIRTIFLSNIKKTVQFLIWAETGEIPEDLPKDVLPLKMPESSTKELKEKAATLITKIEAYKAEMTKMSAYLNSVEALDKIVTKKLEFETVYDGMSVIPLNEDSENSSDKPLSLVWLTGYVPKEQEKQVTELAKNKSWAYILQEPEEDDPVPTKLKHNKIVGLISPLTDFLGTVPGYNEPDISLWFLLFFGIFFAMIFGDGGYGLLVVIMSAFMILKAKFAKKKVDVSLAMMMYLGIMTVIWGVLTCSWFGAPPKLLPSFLKDIAVYGISSMEEDGIRNKNIMHISFTIGVIHLSIAHLIGIVRNRKSLKLLAEVGSLGMLIGMYFAILSIIISSEKYPITSSVVWCIAIGFVLNFIFANYNGSIGESILQAFGNMISMVLGVVNVFADIMSYIRLWAVGLAGAAISMTVNTMAGPMLGSFIIFIGIILLVFGHGLNCVMNLLSVIVHGVRLNTMEFSTHVGLTWSGFKYMPFSESETA</sequence>
<dbReference type="GO" id="GO:0016471">
    <property type="term" value="C:vacuolar proton-transporting V-type ATPase complex"/>
    <property type="evidence" value="ECO:0007669"/>
    <property type="project" value="TreeGrafter"/>
</dbReference>
<keyword evidence="3" id="KW-0813">Transport</keyword>
<dbReference type="GO" id="GO:0007035">
    <property type="term" value="P:vacuolar acidification"/>
    <property type="evidence" value="ECO:0007669"/>
    <property type="project" value="TreeGrafter"/>
</dbReference>
<proteinExistence type="inferred from homology"/>
<comment type="similarity">
    <text evidence="2">Belongs to the V-ATPase 116 kDa subunit family.</text>
</comment>
<evidence type="ECO:0000256" key="7">
    <source>
        <dbReference type="ARBA" id="ARBA00023136"/>
    </source>
</evidence>
<dbReference type="HOGENOM" id="CLU_025558_1_1_12"/>
<dbReference type="InterPro" id="IPR002490">
    <property type="entry name" value="V-ATPase_116kDa_su"/>
</dbReference>
<feature type="transmembrane region" description="Helical" evidence="8">
    <location>
        <begin position="430"/>
        <end position="451"/>
    </location>
</feature>
<dbReference type="GO" id="GO:0046961">
    <property type="term" value="F:proton-transporting ATPase activity, rotational mechanism"/>
    <property type="evidence" value="ECO:0007669"/>
    <property type="project" value="InterPro"/>
</dbReference>
<feature type="transmembrane region" description="Helical" evidence="8">
    <location>
        <begin position="332"/>
        <end position="364"/>
    </location>
</feature>
<feature type="transmembrane region" description="Helical" evidence="8">
    <location>
        <begin position="376"/>
        <end position="400"/>
    </location>
</feature>
<keyword evidence="7 8" id="KW-0472">Membrane</keyword>
<keyword evidence="6" id="KW-0406">Ion transport</keyword>
<evidence type="ECO:0000256" key="1">
    <source>
        <dbReference type="ARBA" id="ARBA00004141"/>
    </source>
</evidence>
<reference evidence="9 10" key="1">
    <citation type="journal article" date="2013" name="PLoS ONE">
        <title>Genome-Wide Relatedness of Treponema pedis, from Gingiva and Necrotic Skin Lesions of Pigs, with the Human Oral Pathogen Treponema denticola.</title>
        <authorList>
            <person name="Svartstrom O."/>
            <person name="Mushtaq M."/>
            <person name="Pringle M."/>
            <person name="Segerman B."/>
        </authorList>
    </citation>
    <scope>NUCLEOTIDE SEQUENCE [LARGE SCALE GENOMIC DNA]</scope>
    <source>
        <strain evidence="9">T A4</strain>
    </source>
</reference>
<dbReference type="GO" id="GO:0051117">
    <property type="term" value="F:ATPase binding"/>
    <property type="evidence" value="ECO:0007669"/>
    <property type="project" value="TreeGrafter"/>
</dbReference>
<dbReference type="GeneID" id="301090295"/>
<accession>S5ZVG0</accession>
<dbReference type="PANTHER" id="PTHR11629">
    <property type="entry name" value="VACUOLAR PROTON ATPASES"/>
    <property type="match status" value="1"/>
</dbReference>
<dbReference type="PATRIC" id="fig|1291379.3.peg.1771"/>
<keyword evidence="4 8" id="KW-0812">Transmembrane</keyword>
<evidence type="ECO:0000256" key="8">
    <source>
        <dbReference type="SAM" id="Phobius"/>
    </source>
</evidence>